<comment type="caution">
    <text evidence="3">The sequence shown here is derived from an EMBL/GenBank/DDBJ whole genome shotgun (WGS) entry which is preliminary data.</text>
</comment>
<dbReference type="EMBL" id="MLJW01000010">
    <property type="protein sequence ID" value="OIR14875.1"/>
    <property type="molecule type" value="Genomic_DNA"/>
</dbReference>
<keyword evidence="1" id="KW-0812">Transmembrane</keyword>
<accession>A0A1J5T417</accession>
<evidence type="ECO:0000256" key="1">
    <source>
        <dbReference type="SAM" id="Phobius"/>
    </source>
</evidence>
<dbReference type="Pfam" id="PF11984">
    <property type="entry name" value="DUF3485"/>
    <property type="match status" value="1"/>
</dbReference>
<evidence type="ECO:0000313" key="3">
    <source>
        <dbReference type="EMBL" id="OIR14875.1"/>
    </source>
</evidence>
<evidence type="ECO:0000259" key="2">
    <source>
        <dbReference type="Pfam" id="PF11984"/>
    </source>
</evidence>
<name>A0A1J5T417_9ZZZZ</name>
<dbReference type="AlphaFoldDB" id="A0A1J5T417"/>
<keyword evidence="1" id="KW-0472">Membrane</keyword>
<gene>
    <name evidence="3" type="ORF">GALL_39910</name>
</gene>
<feature type="domain" description="Methanolan biosynthesis EpsI" evidence="2">
    <location>
        <begin position="25"/>
        <end position="223"/>
    </location>
</feature>
<proteinExistence type="predicted"/>
<sequence>MPSISSIAKRSSLSIVVVAGGALVLCVGVVFLVRGHRSEPNMGADVSPRLVHWFDARLPRDIPGWTSRPESLGQTEASSSAAAQTLNFDDVFYRAYFQAGRTFTLYAAYWRPGRMPVMQVAAHTPDVCWVSAGWNREAVRDRETIACPGVRLLPGQWRRMKLEGLGTVRYVVYWHLVGGRLFIKNRYFGSIPSPWDYWRIALKSALRGPPDQYFVRLSSSVPYAQLRKDPGFQRVVEALARLGLENHRADRLL</sequence>
<keyword evidence="1" id="KW-1133">Transmembrane helix</keyword>
<organism evidence="3">
    <name type="scientific">mine drainage metagenome</name>
    <dbReference type="NCBI Taxonomy" id="410659"/>
    <lineage>
        <taxon>unclassified sequences</taxon>
        <taxon>metagenomes</taxon>
        <taxon>ecological metagenomes</taxon>
    </lineage>
</organism>
<dbReference type="InterPro" id="IPR014263">
    <property type="entry name" value="Methanolan_biosynth_EpsI"/>
</dbReference>
<reference evidence="3" key="1">
    <citation type="submission" date="2016-10" db="EMBL/GenBank/DDBJ databases">
        <title>Sequence of Gallionella enrichment culture.</title>
        <authorList>
            <person name="Poehlein A."/>
            <person name="Muehling M."/>
            <person name="Daniel R."/>
        </authorList>
    </citation>
    <scope>NUCLEOTIDE SEQUENCE</scope>
</reference>
<protein>
    <recommendedName>
        <fullName evidence="2">Methanolan biosynthesis EpsI domain-containing protein</fullName>
    </recommendedName>
</protein>
<feature type="transmembrane region" description="Helical" evidence="1">
    <location>
        <begin position="12"/>
        <end position="33"/>
    </location>
</feature>